<organism evidence="1 2">
    <name type="scientific">Schizophyllum amplum</name>
    <dbReference type="NCBI Taxonomy" id="97359"/>
    <lineage>
        <taxon>Eukaryota</taxon>
        <taxon>Fungi</taxon>
        <taxon>Dikarya</taxon>
        <taxon>Basidiomycota</taxon>
        <taxon>Agaricomycotina</taxon>
        <taxon>Agaricomycetes</taxon>
        <taxon>Agaricomycetidae</taxon>
        <taxon>Agaricales</taxon>
        <taxon>Schizophyllaceae</taxon>
        <taxon>Schizophyllum</taxon>
    </lineage>
</organism>
<name>A0A550CAC9_9AGAR</name>
<evidence type="ECO:0000313" key="2">
    <source>
        <dbReference type="Proteomes" id="UP000320762"/>
    </source>
</evidence>
<protein>
    <submittedName>
        <fullName evidence="1">Uncharacterized protein</fullName>
    </submittedName>
</protein>
<sequence>MACREMVEADGDIGIDEGRGRSRPNLNGCDLPSRAASASCTTLRDASCGVRCAASPDRTAAVLSRPLACCTHLGSEEPQRRAFCAHEIFIKTRRDETELRSEIRAEAPDQLIELHRCLPRRRVARRSTTFRPTWFTCELRSASQAIMQLVVAAYDIRAHKTGV</sequence>
<gene>
    <name evidence="1" type="ORF">BD626DRAFT_72169</name>
</gene>
<dbReference type="EMBL" id="VDMD01000015">
    <property type="protein sequence ID" value="TRM61759.1"/>
    <property type="molecule type" value="Genomic_DNA"/>
</dbReference>
<comment type="caution">
    <text evidence="1">The sequence shown here is derived from an EMBL/GenBank/DDBJ whole genome shotgun (WGS) entry which is preliminary data.</text>
</comment>
<dbReference type="Proteomes" id="UP000320762">
    <property type="component" value="Unassembled WGS sequence"/>
</dbReference>
<accession>A0A550CAC9</accession>
<proteinExistence type="predicted"/>
<reference evidence="1 2" key="1">
    <citation type="journal article" date="2019" name="New Phytol.">
        <title>Comparative genomics reveals unique wood-decay strategies and fruiting body development in the Schizophyllaceae.</title>
        <authorList>
            <person name="Almasi E."/>
            <person name="Sahu N."/>
            <person name="Krizsan K."/>
            <person name="Balint B."/>
            <person name="Kovacs G.M."/>
            <person name="Kiss B."/>
            <person name="Cseklye J."/>
            <person name="Drula E."/>
            <person name="Henrissat B."/>
            <person name="Nagy I."/>
            <person name="Chovatia M."/>
            <person name="Adam C."/>
            <person name="LaButti K."/>
            <person name="Lipzen A."/>
            <person name="Riley R."/>
            <person name="Grigoriev I.V."/>
            <person name="Nagy L.G."/>
        </authorList>
    </citation>
    <scope>NUCLEOTIDE SEQUENCE [LARGE SCALE GENOMIC DNA]</scope>
    <source>
        <strain evidence="1 2">NL-1724</strain>
    </source>
</reference>
<dbReference type="AlphaFoldDB" id="A0A550CAC9"/>
<evidence type="ECO:0000313" key="1">
    <source>
        <dbReference type="EMBL" id="TRM61759.1"/>
    </source>
</evidence>
<keyword evidence="2" id="KW-1185">Reference proteome</keyword>